<dbReference type="SUPFAM" id="SSF53187">
    <property type="entry name" value="Zn-dependent exopeptidases"/>
    <property type="match status" value="1"/>
</dbReference>
<dbReference type="FunCoup" id="A0LNV6">
    <property type="interactions" value="78"/>
</dbReference>
<dbReference type="InterPro" id="IPR045175">
    <property type="entry name" value="M28_fam"/>
</dbReference>
<accession>A0LNV6</accession>
<feature type="transmembrane region" description="Helical" evidence="2">
    <location>
        <begin position="128"/>
        <end position="150"/>
    </location>
</feature>
<dbReference type="InterPro" id="IPR007484">
    <property type="entry name" value="Peptidase_M28"/>
</dbReference>
<evidence type="ECO:0000313" key="5">
    <source>
        <dbReference type="Proteomes" id="UP000001784"/>
    </source>
</evidence>
<feature type="compositionally biased region" description="Basic residues" evidence="1">
    <location>
        <begin position="63"/>
        <end position="73"/>
    </location>
</feature>
<protein>
    <submittedName>
        <fullName evidence="4">Peptidase M28</fullName>
    </submittedName>
</protein>
<dbReference type="Pfam" id="PF04389">
    <property type="entry name" value="Peptidase_M28"/>
    <property type="match status" value="1"/>
</dbReference>
<evidence type="ECO:0000256" key="1">
    <source>
        <dbReference type="SAM" id="MobiDB-lite"/>
    </source>
</evidence>
<keyword evidence="2" id="KW-0472">Membrane</keyword>
<reference evidence="4 5" key="1">
    <citation type="submission" date="2006-10" db="EMBL/GenBank/DDBJ databases">
        <title>Complete sequence of Syntrophobacter fumaroxidans MPOB.</title>
        <authorList>
            <consortium name="US DOE Joint Genome Institute"/>
            <person name="Copeland A."/>
            <person name="Lucas S."/>
            <person name="Lapidus A."/>
            <person name="Barry K."/>
            <person name="Detter J.C."/>
            <person name="Glavina del Rio T."/>
            <person name="Hammon N."/>
            <person name="Israni S."/>
            <person name="Pitluck S."/>
            <person name="Goltsman E.G."/>
            <person name="Martinez M."/>
            <person name="Schmutz J."/>
            <person name="Larimer F."/>
            <person name="Land M."/>
            <person name="Hauser L."/>
            <person name="Kyrpides N."/>
            <person name="Kim E."/>
            <person name="Boone D.R."/>
            <person name="Brockman F."/>
            <person name="Culley D."/>
            <person name="Ferry J."/>
            <person name="Gunsalus R."/>
            <person name="McInerney M.J."/>
            <person name="Morrison M."/>
            <person name="Plugge C."/>
            <person name="Rohlin L."/>
            <person name="Scholten J."/>
            <person name="Sieber J."/>
            <person name="Stams A.J.M."/>
            <person name="Worm P."/>
            <person name="Henstra A.M."/>
            <person name="Richardson P."/>
        </authorList>
    </citation>
    <scope>NUCLEOTIDE SEQUENCE [LARGE SCALE GENOMIC DNA]</scope>
    <source>
        <strain evidence="5">DSM 10017 / MPOB</strain>
    </source>
</reference>
<keyword evidence="2" id="KW-0812">Transmembrane</keyword>
<keyword evidence="2" id="KW-1133">Transmembrane helix</keyword>
<dbReference type="Gene3D" id="3.40.630.10">
    <property type="entry name" value="Zn peptidases"/>
    <property type="match status" value="1"/>
</dbReference>
<dbReference type="InParanoid" id="A0LNV6"/>
<name>A0LNV6_SYNFM</name>
<dbReference type="STRING" id="335543.Sfum_3437"/>
<gene>
    <name evidence="4" type="ordered locus">Sfum_3437</name>
</gene>
<proteinExistence type="predicted"/>
<dbReference type="AlphaFoldDB" id="A0LNV6"/>
<sequence length="453" mass="49746">MQSMTSGDPNRGAASETRPHRTARRSPTLTVPVSWYTPLADDGRGQARAIPGRPGTHFAGGHARPRSRRTHRASLQRIDRFPASPVADFNLRRCRRCFDPPIHYSYGQLSQHGSILWKEGAKKRLMKFILKFVLLVVVVALIPASVWFVVTQPIVTMPSSAPTKAAPAAVDTARLEGHVRTLSQTLHPRNGGNRENMNRAAAYIRQEFQNAGGRVVEQAFDDEGSVYRNVSAHFGPETDERIVVGAHYDAFGDSPGADANAGGVAGLIELAGLLGKTGLKTQVELVAYALAQPPYWGTPRMGSAVHAFSLRTQNRAVRVMICLDMIGCFSDREGSQKYPVQQLEWLYSSKGNFIAVVGNLGQIDEVRRVKTAMTGASPLPVFSVNAPLFFSGIDFSDHRNYWQADYRAVAITDTAALRNPNYRTARDTADTLDYKRMGMVVQGVHAAVIAFDR</sequence>
<dbReference type="KEGG" id="sfu:Sfum_3437"/>
<organism evidence="4 5">
    <name type="scientific">Syntrophobacter fumaroxidans (strain DSM 10017 / MPOB)</name>
    <dbReference type="NCBI Taxonomy" id="335543"/>
    <lineage>
        <taxon>Bacteria</taxon>
        <taxon>Pseudomonadati</taxon>
        <taxon>Thermodesulfobacteriota</taxon>
        <taxon>Syntrophobacteria</taxon>
        <taxon>Syntrophobacterales</taxon>
        <taxon>Syntrophobacteraceae</taxon>
        <taxon>Syntrophobacter</taxon>
    </lineage>
</organism>
<dbReference type="eggNOG" id="COG2234">
    <property type="taxonomic scope" value="Bacteria"/>
</dbReference>
<evidence type="ECO:0000256" key="2">
    <source>
        <dbReference type="SAM" id="Phobius"/>
    </source>
</evidence>
<dbReference type="HOGENOM" id="CLU_048743_0_0_7"/>
<dbReference type="Proteomes" id="UP000001784">
    <property type="component" value="Chromosome"/>
</dbReference>
<dbReference type="PANTHER" id="PTHR12147:SF26">
    <property type="entry name" value="PEPTIDASE M28 DOMAIN-CONTAINING PROTEIN"/>
    <property type="match status" value="1"/>
</dbReference>
<evidence type="ECO:0000259" key="3">
    <source>
        <dbReference type="Pfam" id="PF04389"/>
    </source>
</evidence>
<dbReference type="PANTHER" id="PTHR12147">
    <property type="entry name" value="METALLOPEPTIDASE M28 FAMILY MEMBER"/>
    <property type="match status" value="1"/>
</dbReference>
<evidence type="ECO:0000313" key="4">
    <source>
        <dbReference type="EMBL" id="ABK19108.1"/>
    </source>
</evidence>
<keyword evidence="5" id="KW-1185">Reference proteome</keyword>
<dbReference type="GO" id="GO:0008235">
    <property type="term" value="F:metalloexopeptidase activity"/>
    <property type="evidence" value="ECO:0007669"/>
    <property type="project" value="InterPro"/>
</dbReference>
<feature type="region of interest" description="Disordered" evidence="1">
    <location>
        <begin position="1"/>
        <end position="73"/>
    </location>
</feature>
<feature type="domain" description="Peptidase M28" evidence="3">
    <location>
        <begin position="229"/>
        <end position="446"/>
    </location>
</feature>
<dbReference type="GO" id="GO:0006508">
    <property type="term" value="P:proteolysis"/>
    <property type="evidence" value="ECO:0007669"/>
    <property type="project" value="InterPro"/>
</dbReference>
<dbReference type="EMBL" id="CP000478">
    <property type="protein sequence ID" value="ABK19108.1"/>
    <property type="molecule type" value="Genomic_DNA"/>
</dbReference>